<evidence type="ECO:0000313" key="3">
    <source>
        <dbReference type="Proteomes" id="UP000516160"/>
    </source>
</evidence>
<dbReference type="Proteomes" id="UP000516160">
    <property type="component" value="Chromosome"/>
</dbReference>
<evidence type="ECO:0008006" key="4">
    <source>
        <dbReference type="Google" id="ProtNLM"/>
    </source>
</evidence>
<dbReference type="RefSeq" id="WP_213165827.1">
    <property type="nucleotide sequence ID" value="NZ_CP058559.1"/>
</dbReference>
<keyword evidence="3" id="KW-1185">Reference proteome</keyword>
<name>A0A7G9W9V2_ALKCA</name>
<feature type="transmembrane region" description="Helical" evidence="1">
    <location>
        <begin position="12"/>
        <end position="31"/>
    </location>
</feature>
<accession>A0A7G9W9V2</accession>
<feature type="transmembrane region" description="Helical" evidence="1">
    <location>
        <begin position="43"/>
        <end position="61"/>
    </location>
</feature>
<dbReference type="AlphaFoldDB" id="A0A7G9W9V2"/>
<evidence type="ECO:0000256" key="1">
    <source>
        <dbReference type="SAM" id="Phobius"/>
    </source>
</evidence>
<proteinExistence type="predicted"/>
<evidence type="ECO:0000313" key="2">
    <source>
        <dbReference type="EMBL" id="QNO15464.1"/>
    </source>
</evidence>
<dbReference type="KEGG" id="acae:HYG86_12150"/>
<gene>
    <name evidence="2" type="ORF">HYG86_12150</name>
</gene>
<sequence length="67" mass="7702">MINFFYENRGIYSLFSFAIYLLHLSLVFWAYKDAISRGKTGWKIAAIVLFGGPIGLVYWLSARPPKL</sequence>
<organism evidence="2 3">
    <name type="scientific">Alkalicella caledoniensis</name>
    <dbReference type="NCBI Taxonomy" id="2731377"/>
    <lineage>
        <taxon>Bacteria</taxon>
        <taxon>Bacillati</taxon>
        <taxon>Bacillota</taxon>
        <taxon>Clostridia</taxon>
        <taxon>Eubacteriales</taxon>
        <taxon>Proteinivoracaceae</taxon>
        <taxon>Alkalicella</taxon>
    </lineage>
</organism>
<reference evidence="2 3" key="1">
    <citation type="submission" date="2020-07" db="EMBL/GenBank/DDBJ databases">
        <title>Alkalicella. sp. LB2 genome.</title>
        <authorList>
            <person name="Postec A."/>
            <person name="Quemeneur M."/>
        </authorList>
    </citation>
    <scope>NUCLEOTIDE SEQUENCE [LARGE SCALE GENOMIC DNA]</scope>
    <source>
        <strain evidence="2 3">LB2</strain>
    </source>
</reference>
<dbReference type="EMBL" id="CP058559">
    <property type="protein sequence ID" value="QNO15464.1"/>
    <property type="molecule type" value="Genomic_DNA"/>
</dbReference>
<keyword evidence="1" id="KW-1133">Transmembrane helix</keyword>
<protein>
    <recommendedName>
        <fullName evidence="4">Cardiolipin synthase N-terminal domain-containing protein</fullName>
    </recommendedName>
</protein>
<keyword evidence="1" id="KW-0472">Membrane</keyword>
<keyword evidence="1" id="KW-0812">Transmembrane</keyword>